<accession>L8PP27</accession>
<proteinExistence type="predicted"/>
<dbReference type="PATRIC" id="fig|1160705.3.peg.792"/>
<dbReference type="EMBL" id="AMLP01000032">
    <property type="protein sequence ID" value="ELS58245.1"/>
    <property type="molecule type" value="Genomic_DNA"/>
</dbReference>
<organism evidence="2 3">
    <name type="scientific">Streptomyces viridochromogenes Tue57</name>
    <dbReference type="NCBI Taxonomy" id="1160705"/>
    <lineage>
        <taxon>Bacteria</taxon>
        <taxon>Bacillati</taxon>
        <taxon>Actinomycetota</taxon>
        <taxon>Actinomycetes</taxon>
        <taxon>Kitasatosporales</taxon>
        <taxon>Streptomycetaceae</taxon>
        <taxon>Streptomyces</taxon>
    </lineage>
</organism>
<comment type="caution">
    <text evidence="2">The sequence shown here is derived from an EMBL/GenBank/DDBJ whole genome shotgun (WGS) entry which is preliminary data.</text>
</comment>
<sequence length="45" mass="4667">MPERRHITSAFCAARRQAVHVGGHQSCTGGDEQSAVGAAARMGSN</sequence>
<reference evidence="2 3" key="1">
    <citation type="journal article" date="2013" name="Genome Announc.">
        <title>Draft Genome Sequence of Streptomyces viridochromogenes Strain Tu57, Producer of Avilamycin.</title>
        <authorList>
            <person name="Gruning B.A."/>
            <person name="Erxleben A."/>
            <person name="Hahnlein A."/>
            <person name="Gunther S."/>
        </authorList>
    </citation>
    <scope>NUCLEOTIDE SEQUENCE [LARGE SCALE GENOMIC DNA]</scope>
    <source>
        <strain evidence="2 3">Tue57</strain>
    </source>
</reference>
<dbReference type="RefSeq" id="WP_003996141.1">
    <property type="nucleotide sequence ID" value="NZ_AMLP01000032.1"/>
</dbReference>
<protein>
    <submittedName>
        <fullName evidence="2">Uncharacterized protein</fullName>
    </submittedName>
</protein>
<dbReference type="Proteomes" id="UP000011205">
    <property type="component" value="Unassembled WGS sequence"/>
</dbReference>
<evidence type="ECO:0000313" key="3">
    <source>
        <dbReference type="Proteomes" id="UP000011205"/>
    </source>
</evidence>
<dbReference type="AlphaFoldDB" id="L8PP27"/>
<gene>
    <name evidence="2" type="ORF">STVIR_0796</name>
</gene>
<evidence type="ECO:0000256" key="1">
    <source>
        <dbReference type="SAM" id="MobiDB-lite"/>
    </source>
</evidence>
<feature type="region of interest" description="Disordered" evidence="1">
    <location>
        <begin position="23"/>
        <end position="45"/>
    </location>
</feature>
<name>L8PP27_STRVR</name>
<evidence type="ECO:0000313" key="2">
    <source>
        <dbReference type="EMBL" id="ELS58245.1"/>
    </source>
</evidence>